<dbReference type="CTD" id="78774764"/>
<evidence type="ECO:0000313" key="2">
    <source>
        <dbReference type="Proteomes" id="UP000483820"/>
    </source>
</evidence>
<proteinExistence type="predicted"/>
<reference evidence="1 2" key="1">
    <citation type="submission" date="2019-12" db="EMBL/GenBank/DDBJ databases">
        <title>Chromosome-level assembly of the Caenorhabditis remanei genome.</title>
        <authorList>
            <person name="Teterina A.A."/>
            <person name="Willis J.H."/>
            <person name="Phillips P.C."/>
        </authorList>
    </citation>
    <scope>NUCLEOTIDE SEQUENCE [LARGE SCALE GENOMIC DNA]</scope>
    <source>
        <strain evidence="1 2">PX506</strain>
        <tissue evidence="1">Whole organism</tissue>
    </source>
</reference>
<sequence length="145" mass="15962">MTTTLSALPYYDGSIDIRECREMLPDLGDFLIRNVAQEVDKSDGKGQVYCILTTAVTPEQASDNSKMLPKEYSLRGLDGDAYVRKDADAALDSFTMHTASAVPSFVDGSWSLRRLGRWLAGHWPIAGLQPFNDSNGEEGDDDLKV</sequence>
<dbReference type="KEGG" id="crq:GCK72_008819"/>
<protein>
    <recommendedName>
        <fullName evidence="3">SH2 domain-containing protein</fullName>
    </recommendedName>
</protein>
<evidence type="ECO:0008006" key="3">
    <source>
        <dbReference type="Google" id="ProtNLM"/>
    </source>
</evidence>
<dbReference type="RefSeq" id="XP_053586640.1">
    <property type="nucleotide sequence ID" value="XM_053727063.1"/>
</dbReference>
<gene>
    <name evidence="1" type="ORF">GCK72_008819</name>
</gene>
<accession>A0A6A5GYJ2</accession>
<organism evidence="1 2">
    <name type="scientific">Caenorhabditis remanei</name>
    <name type="common">Caenorhabditis vulgaris</name>
    <dbReference type="NCBI Taxonomy" id="31234"/>
    <lineage>
        <taxon>Eukaryota</taxon>
        <taxon>Metazoa</taxon>
        <taxon>Ecdysozoa</taxon>
        <taxon>Nematoda</taxon>
        <taxon>Chromadorea</taxon>
        <taxon>Rhabditida</taxon>
        <taxon>Rhabditina</taxon>
        <taxon>Rhabditomorpha</taxon>
        <taxon>Rhabditoidea</taxon>
        <taxon>Rhabditidae</taxon>
        <taxon>Peloderinae</taxon>
        <taxon>Caenorhabditis</taxon>
    </lineage>
</organism>
<dbReference type="GeneID" id="78774764"/>
<evidence type="ECO:0000313" key="1">
    <source>
        <dbReference type="EMBL" id="KAF1760570.1"/>
    </source>
</evidence>
<comment type="caution">
    <text evidence="1">The sequence shown here is derived from an EMBL/GenBank/DDBJ whole genome shotgun (WGS) entry which is preliminary data.</text>
</comment>
<dbReference type="Proteomes" id="UP000483820">
    <property type="component" value="Chromosome III"/>
</dbReference>
<dbReference type="EMBL" id="WUAV01000003">
    <property type="protein sequence ID" value="KAF1760570.1"/>
    <property type="molecule type" value="Genomic_DNA"/>
</dbReference>
<name>A0A6A5GYJ2_CAERE</name>
<dbReference type="AlphaFoldDB" id="A0A6A5GYJ2"/>